<dbReference type="OrthoDB" id="1662883at2759"/>
<reference evidence="7 8" key="1">
    <citation type="journal article" date="2019" name="Sci. Rep.">
        <title>A high-quality genome of Eragrostis curvula grass provides insights into Poaceae evolution and supports new strategies to enhance forage quality.</title>
        <authorList>
            <person name="Carballo J."/>
            <person name="Santos B.A.C.M."/>
            <person name="Zappacosta D."/>
            <person name="Garbus I."/>
            <person name="Selva J.P."/>
            <person name="Gallo C.A."/>
            <person name="Diaz A."/>
            <person name="Albertini E."/>
            <person name="Caccamo M."/>
            <person name="Echenique V."/>
        </authorList>
    </citation>
    <scope>NUCLEOTIDE SEQUENCE [LARGE SCALE GENOMIC DNA]</scope>
    <source>
        <strain evidence="8">cv. Victoria</strain>
        <tissue evidence="7">Leaf</tissue>
    </source>
</reference>
<dbReference type="GO" id="GO:0005525">
    <property type="term" value="F:GTP binding"/>
    <property type="evidence" value="ECO:0007669"/>
    <property type="project" value="UniProtKB-UniRule"/>
</dbReference>
<keyword evidence="4 5" id="KW-0342">GTP-binding</keyword>
<comment type="similarity">
    <text evidence="1 5">Belongs to the tubulin family.</text>
</comment>
<sequence length="220" mass="24433">MDLEPGTMDSGHLGPYGHIDSLLDVVRKEAENRNCLHGFQVCHSLGGGTGSGMGTLLIFKIREEYPDKMMLTFSVFSSPKVSDTVIEPCRRTAASPTCHSWARISPMATLSVLLFYCYLEALADLLSWGRDVLVEHLKGMAPTASAQNELKSLLVVLFMLGKEGIARQVQEAGDNFEVSERAAVKLAEDKICDNKIYENAYTLDHYMKMLRAHRPHTTPQ</sequence>
<feature type="domain" description="Tubulin/FtsZ GTPase" evidence="6">
    <location>
        <begin position="19"/>
        <end position="88"/>
    </location>
</feature>
<protein>
    <recommendedName>
        <fullName evidence="5">Tubulin beta chain</fullName>
    </recommendedName>
</protein>
<gene>
    <name evidence="7" type="ORF">EJB05_06297</name>
</gene>
<dbReference type="PRINTS" id="PR01161">
    <property type="entry name" value="TUBULIN"/>
</dbReference>
<keyword evidence="3 5" id="KW-0547">Nucleotide-binding</keyword>
<evidence type="ECO:0000259" key="6">
    <source>
        <dbReference type="Pfam" id="PF00091"/>
    </source>
</evidence>
<dbReference type="InterPro" id="IPR002453">
    <property type="entry name" value="Beta_tubulin"/>
</dbReference>
<dbReference type="InterPro" id="IPR036525">
    <property type="entry name" value="Tubulin/FtsZ_GTPase_sf"/>
</dbReference>
<keyword evidence="8" id="KW-1185">Reference proteome</keyword>
<comment type="subunit">
    <text evidence="5">Dimer of alpha and beta chains. A typical microtubule is a hollow water-filled tube with an outer diameter of 25 nm and an inner diameter of 15 nM. Alpha-beta heterodimers associate head-to-tail to form protofilaments running lengthwise along the microtubule wall with the beta-tubulin subunit facing the microtubule plus end conferring a structural polarity. Microtubules usually have 13 protofilaments but different protofilament numbers can be found in some organisms and specialized cells.</text>
</comment>
<dbReference type="GO" id="GO:0007017">
    <property type="term" value="P:microtubule-based process"/>
    <property type="evidence" value="ECO:0007669"/>
    <property type="project" value="InterPro"/>
</dbReference>
<dbReference type="PANTHER" id="PTHR11588">
    <property type="entry name" value="TUBULIN"/>
    <property type="match status" value="1"/>
</dbReference>
<evidence type="ECO:0000256" key="1">
    <source>
        <dbReference type="ARBA" id="ARBA00009636"/>
    </source>
</evidence>
<dbReference type="InterPro" id="IPR017975">
    <property type="entry name" value="Tubulin_CS"/>
</dbReference>
<feature type="non-terminal residue" evidence="7">
    <location>
        <position position="1"/>
    </location>
</feature>
<name>A0A5J9WH94_9POAL</name>
<dbReference type="EMBL" id="RWGY01000004">
    <property type="protein sequence ID" value="TVU46740.1"/>
    <property type="molecule type" value="Genomic_DNA"/>
</dbReference>
<evidence type="ECO:0000256" key="5">
    <source>
        <dbReference type="RuleBase" id="RU000352"/>
    </source>
</evidence>
<dbReference type="Pfam" id="PF00091">
    <property type="entry name" value="Tubulin"/>
    <property type="match status" value="1"/>
</dbReference>
<evidence type="ECO:0000256" key="4">
    <source>
        <dbReference type="ARBA" id="ARBA00023134"/>
    </source>
</evidence>
<dbReference type="GO" id="GO:0005200">
    <property type="term" value="F:structural constituent of cytoskeleton"/>
    <property type="evidence" value="ECO:0007669"/>
    <property type="project" value="InterPro"/>
</dbReference>
<evidence type="ECO:0000313" key="7">
    <source>
        <dbReference type="EMBL" id="TVU46740.1"/>
    </source>
</evidence>
<dbReference type="Proteomes" id="UP000324897">
    <property type="component" value="Chromosome 5"/>
</dbReference>
<proteinExistence type="inferred from homology"/>
<comment type="caution">
    <text evidence="7">The sequence shown here is derived from an EMBL/GenBank/DDBJ whole genome shotgun (WGS) entry which is preliminary data.</text>
</comment>
<evidence type="ECO:0000256" key="3">
    <source>
        <dbReference type="ARBA" id="ARBA00022741"/>
    </source>
</evidence>
<evidence type="ECO:0000256" key="2">
    <source>
        <dbReference type="ARBA" id="ARBA00022701"/>
    </source>
</evidence>
<dbReference type="InterPro" id="IPR003008">
    <property type="entry name" value="Tubulin_FtsZ_GTPase"/>
</dbReference>
<dbReference type="Gene3D" id="3.40.50.1440">
    <property type="entry name" value="Tubulin/FtsZ, GTPase domain"/>
    <property type="match status" value="1"/>
</dbReference>
<dbReference type="Gramene" id="TVU46740">
    <property type="protein sequence ID" value="TVU46740"/>
    <property type="gene ID" value="EJB05_06297"/>
</dbReference>
<dbReference type="PROSITE" id="PS00227">
    <property type="entry name" value="TUBULIN"/>
    <property type="match status" value="1"/>
</dbReference>
<dbReference type="AlphaFoldDB" id="A0A5J9WH94"/>
<dbReference type="GO" id="GO:0005874">
    <property type="term" value="C:microtubule"/>
    <property type="evidence" value="ECO:0007669"/>
    <property type="project" value="UniProtKB-KW"/>
</dbReference>
<comment type="function">
    <text evidence="5">Tubulin is the major constituent of microtubules, a cylinder consisting of laterally associated linear protofilaments composed of alpha- and beta-tubulin heterodimers. Microtubules grow by the addition of GTP-tubulin dimers to the microtubule end, where a stabilizing cap forms. Below the cap, tubulin dimers are in GDP-bound state, owing to GTPase activity of alpha-tubulin.</text>
</comment>
<accession>A0A5J9WH94</accession>
<dbReference type="SUPFAM" id="SSF52490">
    <property type="entry name" value="Tubulin nucleotide-binding domain-like"/>
    <property type="match status" value="1"/>
</dbReference>
<evidence type="ECO:0000313" key="8">
    <source>
        <dbReference type="Proteomes" id="UP000324897"/>
    </source>
</evidence>
<dbReference type="InterPro" id="IPR000217">
    <property type="entry name" value="Tubulin"/>
</dbReference>
<keyword evidence="2 5" id="KW-0493">Microtubule</keyword>
<organism evidence="7 8">
    <name type="scientific">Eragrostis curvula</name>
    <name type="common">weeping love grass</name>
    <dbReference type="NCBI Taxonomy" id="38414"/>
    <lineage>
        <taxon>Eukaryota</taxon>
        <taxon>Viridiplantae</taxon>
        <taxon>Streptophyta</taxon>
        <taxon>Embryophyta</taxon>
        <taxon>Tracheophyta</taxon>
        <taxon>Spermatophyta</taxon>
        <taxon>Magnoliopsida</taxon>
        <taxon>Liliopsida</taxon>
        <taxon>Poales</taxon>
        <taxon>Poaceae</taxon>
        <taxon>PACMAD clade</taxon>
        <taxon>Chloridoideae</taxon>
        <taxon>Eragrostideae</taxon>
        <taxon>Eragrostidinae</taxon>
        <taxon>Eragrostis</taxon>
    </lineage>
</organism>
<dbReference type="PRINTS" id="PR01163">
    <property type="entry name" value="BETATUBULIN"/>
</dbReference>
<dbReference type="GO" id="GO:0003924">
    <property type="term" value="F:GTPase activity"/>
    <property type="evidence" value="ECO:0007669"/>
    <property type="project" value="InterPro"/>
</dbReference>